<name>A0A7N0VAS5_KALFE</name>
<keyword evidence="2" id="KW-1185">Reference proteome</keyword>
<dbReference type="InterPro" id="IPR006460">
    <property type="entry name" value="MIZ1-like_pln"/>
</dbReference>
<organism evidence="1 2">
    <name type="scientific">Kalanchoe fedtschenkoi</name>
    <name type="common">Lavender scallops</name>
    <name type="synonym">South American air plant</name>
    <dbReference type="NCBI Taxonomy" id="63787"/>
    <lineage>
        <taxon>Eukaryota</taxon>
        <taxon>Viridiplantae</taxon>
        <taxon>Streptophyta</taxon>
        <taxon>Embryophyta</taxon>
        <taxon>Tracheophyta</taxon>
        <taxon>Spermatophyta</taxon>
        <taxon>Magnoliopsida</taxon>
        <taxon>eudicotyledons</taxon>
        <taxon>Gunneridae</taxon>
        <taxon>Pentapetalae</taxon>
        <taxon>Saxifragales</taxon>
        <taxon>Crassulaceae</taxon>
        <taxon>Kalanchoe</taxon>
    </lineage>
</organism>
<accession>A0A7N0VAS5</accession>
<proteinExistence type="predicted"/>
<dbReference type="GO" id="GO:0019855">
    <property type="term" value="F:calcium channel inhibitor activity"/>
    <property type="evidence" value="ECO:0007669"/>
    <property type="project" value="EnsemblPlants"/>
</dbReference>
<dbReference type="Pfam" id="PF04759">
    <property type="entry name" value="DUF617"/>
    <property type="match status" value="1"/>
</dbReference>
<protein>
    <recommendedName>
        <fullName evidence="3">Protein MIZU-KUSSEI 1</fullName>
    </recommendedName>
</protein>
<dbReference type="GO" id="GO:0005789">
    <property type="term" value="C:endoplasmic reticulum membrane"/>
    <property type="evidence" value="ECO:0007669"/>
    <property type="project" value="EnsemblPlants"/>
</dbReference>
<dbReference type="GO" id="GO:0032541">
    <property type="term" value="C:cortical endoplasmic reticulum"/>
    <property type="evidence" value="ECO:0007669"/>
    <property type="project" value="EnsemblPlants"/>
</dbReference>
<dbReference type="PANTHER" id="PTHR31696:SF71">
    <property type="entry name" value="PROTEIN MIZU-KUSSEI 1"/>
    <property type="match status" value="1"/>
</dbReference>
<evidence type="ECO:0000313" key="1">
    <source>
        <dbReference type="EnsemblPlants" id="Kaladp0515s0086.1.v1.1.CDS.1"/>
    </source>
</evidence>
<dbReference type="Proteomes" id="UP000594263">
    <property type="component" value="Unplaced"/>
</dbReference>
<evidence type="ECO:0008006" key="3">
    <source>
        <dbReference type="Google" id="ProtNLM"/>
    </source>
</evidence>
<reference evidence="1" key="1">
    <citation type="submission" date="2021-01" db="UniProtKB">
        <authorList>
            <consortium name="EnsemblPlants"/>
        </authorList>
    </citation>
    <scope>IDENTIFICATION</scope>
</reference>
<dbReference type="NCBIfam" id="TIGR01570">
    <property type="entry name" value="A_thal_3588"/>
    <property type="match status" value="1"/>
</dbReference>
<dbReference type="GO" id="GO:0010274">
    <property type="term" value="P:hydrotropism"/>
    <property type="evidence" value="ECO:0007669"/>
    <property type="project" value="EnsemblPlants"/>
</dbReference>
<dbReference type="PANTHER" id="PTHR31696">
    <property type="entry name" value="PROTEIN MIZU-KUSSEI 1"/>
    <property type="match status" value="1"/>
</dbReference>
<dbReference type="OMA" id="WFTANII"/>
<evidence type="ECO:0000313" key="2">
    <source>
        <dbReference type="Proteomes" id="UP000594263"/>
    </source>
</evidence>
<dbReference type="EnsemblPlants" id="Kaladp0515s0086.1.v1.1">
    <property type="protein sequence ID" value="Kaladp0515s0086.1.v1.1.CDS.1"/>
    <property type="gene ID" value="Kaladp0515s0086.v1.1"/>
</dbReference>
<dbReference type="AlphaFoldDB" id="A0A7N0VAS5"/>
<dbReference type="GO" id="GO:0009658">
    <property type="term" value="P:chloroplast organization"/>
    <property type="evidence" value="ECO:0007669"/>
    <property type="project" value="EnsemblPlants"/>
</dbReference>
<sequence>MKQQHHHHQLSRSSSANKQMILLPPSYIRSNSYNTTASAATTPTHLSPDAPQLLSLPNFTYHQSPTNTTTQQYSSSSTTALALISRKPTGLVASLIRSLLSIPSLVIPATCRWFTANIISPAVTTPLLLGHIRVSTGTLFGYRKGRVCFAIQDHPRSPPLLILDLPISTSALVKEMSSGVVRIALECRKAAGKKKVLLGETEWTMYCNGRKCGTARSTTERTGGFGSWVLDTVGSISVGAGVIPDDKNKCGGEVMYMRARFERVVGNRDSQALYMLNPDGNNVVGGPELSIFFLRL</sequence>
<dbReference type="Gramene" id="Kaladp0515s0086.1.v1.1">
    <property type="protein sequence ID" value="Kaladp0515s0086.1.v1.1.CDS.1"/>
    <property type="gene ID" value="Kaladp0515s0086.v1.1"/>
</dbReference>